<evidence type="ECO:0000259" key="9">
    <source>
        <dbReference type="PROSITE" id="PS50048"/>
    </source>
</evidence>
<dbReference type="SMART" id="SM00906">
    <property type="entry name" value="Fungal_trans"/>
    <property type="match status" value="1"/>
</dbReference>
<keyword evidence="3" id="KW-0862">Zinc</keyword>
<dbReference type="PROSITE" id="PS50048">
    <property type="entry name" value="ZN2_CY6_FUNGAL_2"/>
    <property type="match status" value="1"/>
</dbReference>
<dbReference type="Pfam" id="PF00172">
    <property type="entry name" value="Zn_clus"/>
    <property type="match status" value="1"/>
</dbReference>
<feature type="domain" description="Zn(2)-C6 fungal-type" evidence="9">
    <location>
        <begin position="37"/>
        <end position="68"/>
    </location>
</feature>
<dbReference type="InterPro" id="IPR007219">
    <property type="entry name" value="XnlR_reg_dom"/>
</dbReference>
<keyword evidence="4" id="KW-0805">Transcription regulation</keyword>
<dbReference type="Gene3D" id="4.10.240.10">
    <property type="entry name" value="Zn(2)-C6 fungal-type DNA-binding domain"/>
    <property type="match status" value="1"/>
</dbReference>
<feature type="compositionally biased region" description="Basic and acidic residues" evidence="8">
    <location>
        <begin position="773"/>
        <end position="791"/>
    </location>
</feature>
<dbReference type="InterPro" id="IPR001138">
    <property type="entry name" value="Zn2Cys6_DnaBD"/>
</dbReference>
<evidence type="ECO:0000256" key="1">
    <source>
        <dbReference type="ARBA" id="ARBA00004123"/>
    </source>
</evidence>
<evidence type="ECO:0000313" key="10">
    <source>
        <dbReference type="EMBL" id="GAA5816635.1"/>
    </source>
</evidence>
<dbReference type="PANTHER" id="PTHR31313">
    <property type="entry name" value="TY1 ENHANCER ACTIVATOR"/>
    <property type="match status" value="1"/>
</dbReference>
<keyword evidence="2" id="KW-0479">Metal-binding</keyword>
<dbReference type="InterPro" id="IPR051615">
    <property type="entry name" value="Transcr_Regulatory_Elem"/>
</dbReference>
<name>A0ABP9ZBY8_9FUNG</name>
<sequence>MNPVYNMIPIAPSTVILPQSQDVEPIHRAKRTRAKRSCDNCRKRKTRCDADVKQPCTKCSLSDTPCEFLVEQKKRGPSSGSYIEELEDRLIRMENLLKNISKEKGDGIDHSSLESLMVHDRQSSDSSMCSQTPTRSSYCEEEEETEKIPTYSCADFLTKSTSTEKDIEAMQVQMDNLSLSDYQRTRYFGASAGVQFLKDEFLQVNIQHTLPEDPSWFVQKLNNEDDEHVIMKSKKVNHLPVVQNELRADRIAIFEDTPYMTQELADYLVHMYFTRVHMYCPIINKMQFLDQYYFHNPTPPDKYILFAMTSIVLAVFLPNVEKVDRFNCTAEQLTECQEVLKGKALKLLAIVYKRSMISTVQALILLSMFTNTEIDEEDTSHWFMTGMAIRMAQDLGLHRDCTKWKMPDYEVELRKRIWYAAYLMDRWVASELGRPISIFDHEFDVELPTPYEIHTPFTFVRDNTPLLILEAESSLQQKKPVYSCFLYMITLSQILGQILVGFHSTRGKRDPYANLELLHVLDRNLMNWKQSLPVELNLETVETSLEEFYAPACTVNMVFECTWILLYRPFIKLNRDQPENTELAVKALSICTASAKNLVAIVESVQRYSFLVLPWNMAVHAVFQAAIIFLHNAKGENMPIREQGIYYLLRCSRIYNHDPYLRKTRIVKLLQQIVCNFTDLASDATCLTNHISSINQRNQTPRPLFKPVKLPLVCYNGKPSEDFTAASTNVRPLASSGPEDMFLSSLNFGLQNHQQQQLQQQQLQQQLEQQKSECQHLEQQRPEHQQIEQHHQLKQQIEQQQRQQQQQQQQQQQKQQQEQQQQCKRIIENTAETNFNPYARIDLIDEYEPLQQEFDVASLSSKLPIWEVPSGVTWNEWETFLKTNISNDNEIYQSNNI</sequence>
<evidence type="ECO:0000256" key="8">
    <source>
        <dbReference type="SAM" id="MobiDB-lite"/>
    </source>
</evidence>
<accession>A0ABP9ZBY8</accession>
<dbReference type="SUPFAM" id="SSF57701">
    <property type="entry name" value="Zn2/Cys6 DNA-binding domain"/>
    <property type="match status" value="1"/>
</dbReference>
<dbReference type="SMART" id="SM00066">
    <property type="entry name" value="GAL4"/>
    <property type="match status" value="1"/>
</dbReference>
<evidence type="ECO:0000256" key="4">
    <source>
        <dbReference type="ARBA" id="ARBA00023015"/>
    </source>
</evidence>
<keyword evidence="7" id="KW-0539">Nucleus</keyword>
<dbReference type="CDD" id="cd12148">
    <property type="entry name" value="fungal_TF_MHR"/>
    <property type="match status" value="1"/>
</dbReference>
<keyword evidence="11" id="KW-1185">Reference proteome</keyword>
<evidence type="ECO:0000256" key="5">
    <source>
        <dbReference type="ARBA" id="ARBA00023125"/>
    </source>
</evidence>
<protein>
    <recommendedName>
        <fullName evidence="9">Zn(2)-C6 fungal-type domain-containing protein</fullName>
    </recommendedName>
</protein>
<evidence type="ECO:0000256" key="7">
    <source>
        <dbReference type="ARBA" id="ARBA00023242"/>
    </source>
</evidence>
<dbReference type="PROSITE" id="PS00463">
    <property type="entry name" value="ZN2_CY6_FUNGAL_1"/>
    <property type="match status" value="1"/>
</dbReference>
<dbReference type="Pfam" id="PF04082">
    <property type="entry name" value="Fungal_trans"/>
    <property type="match status" value="1"/>
</dbReference>
<feature type="region of interest" description="Disordered" evidence="8">
    <location>
        <begin position="773"/>
        <end position="794"/>
    </location>
</feature>
<feature type="compositionally biased region" description="Polar residues" evidence="8">
    <location>
        <begin position="124"/>
        <end position="137"/>
    </location>
</feature>
<comment type="caution">
    <text evidence="10">The sequence shown here is derived from an EMBL/GenBank/DDBJ whole genome shotgun (WGS) entry which is preliminary data.</text>
</comment>
<keyword evidence="5" id="KW-0238">DNA-binding</keyword>
<dbReference type="Proteomes" id="UP001473302">
    <property type="component" value="Unassembled WGS sequence"/>
</dbReference>
<organism evidence="10 11">
    <name type="scientific">Mucor flavus</name>
    <dbReference type="NCBI Taxonomy" id="439312"/>
    <lineage>
        <taxon>Eukaryota</taxon>
        <taxon>Fungi</taxon>
        <taxon>Fungi incertae sedis</taxon>
        <taxon>Mucoromycota</taxon>
        <taxon>Mucoromycotina</taxon>
        <taxon>Mucoromycetes</taxon>
        <taxon>Mucorales</taxon>
        <taxon>Mucorineae</taxon>
        <taxon>Mucoraceae</taxon>
        <taxon>Mucor</taxon>
    </lineage>
</organism>
<comment type="subcellular location">
    <subcellularLocation>
        <location evidence="1">Nucleus</location>
    </subcellularLocation>
</comment>
<dbReference type="PANTHER" id="PTHR31313:SF81">
    <property type="entry name" value="TY1 ENHANCER ACTIVATOR"/>
    <property type="match status" value="1"/>
</dbReference>
<reference evidence="10 11" key="1">
    <citation type="submission" date="2024-04" db="EMBL/GenBank/DDBJ databases">
        <title>genome sequences of Mucor flavus KT1a and Helicostylum pulchrum KT1b strains isolated from the surface of a dry-aged beef.</title>
        <authorList>
            <person name="Toyotome T."/>
            <person name="Hosono M."/>
            <person name="Torimaru M."/>
            <person name="Fukuda K."/>
            <person name="Mikami N."/>
        </authorList>
    </citation>
    <scope>NUCLEOTIDE SEQUENCE [LARGE SCALE GENOMIC DNA]</scope>
    <source>
        <strain evidence="10 11">KT1a</strain>
    </source>
</reference>
<keyword evidence="6" id="KW-0804">Transcription</keyword>
<dbReference type="CDD" id="cd00067">
    <property type="entry name" value="GAL4"/>
    <property type="match status" value="1"/>
</dbReference>
<dbReference type="InterPro" id="IPR036864">
    <property type="entry name" value="Zn2-C6_fun-type_DNA-bd_sf"/>
</dbReference>
<gene>
    <name evidence="10" type="ORF">MFLAVUS_010165</name>
</gene>
<evidence type="ECO:0000256" key="2">
    <source>
        <dbReference type="ARBA" id="ARBA00022723"/>
    </source>
</evidence>
<evidence type="ECO:0000256" key="3">
    <source>
        <dbReference type="ARBA" id="ARBA00022833"/>
    </source>
</evidence>
<feature type="region of interest" description="Disordered" evidence="8">
    <location>
        <begin position="120"/>
        <end position="141"/>
    </location>
</feature>
<evidence type="ECO:0000256" key="6">
    <source>
        <dbReference type="ARBA" id="ARBA00023163"/>
    </source>
</evidence>
<proteinExistence type="predicted"/>
<dbReference type="EMBL" id="BAABUK010000033">
    <property type="protein sequence ID" value="GAA5816635.1"/>
    <property type="molecule type" value="Genomic_DNA"/>
</dbReference>
<evidence type="ECO:0000313" key="11">
    <source>
        <dbReference type="Proteomes" id="UP001473302"/>
    </source>
</evidence>